<keyword evidence="6" id="KW-0732">Signal</keyword>
<evidence type="ECO:0000256" key="4">
    <source>
        <dbReference type="ARBA" id="ARBA00023136"/>
    </source>
</evidence>
<keyword evidence="2 5" id="KW-0812">Transmembrane</keyword>
<comment type="caution">
    <text evidence="8">The sequence shown here is derived from an EMBL/GenBank/DDBJ whole genome shotgun (WGS) entry which is preliminary data.</text>
</comment>
<dbReference type="EMBL" id="CAMXCT010000623">
    <property type="protein sequence ID" value="CAI3981302.1"/>
    <property type="molecule type" value="Genomic_DNA"/>
</dbReference>
<evidence type="ECO:0000256" key="2">
    <source>
        <dbReference type="ARBA" id="ARBA00022692"/>
    </source>
</evidence>
<evidence type="ECO:0000256" key="3">
    <source>
        <dbReference type="ARBA" id="ARBA00022989"/>
    </source>
</evidence>
<feature type="domain" description="Photosystem II cytochrome b559 N-terminal" evidence="7">
    <location>
        <begin position="93"/>
        <end position="119"/>
    </location>
</feature>
<dbReference type="EMBL" id="CAMXCT030000623">
    <property type="protein sequence ID" value="CAL4768614.1"/>
    <property type="molecule type" value="Genomic_DNA"/>
</dbReference>
<dbReference type="HAMAP" id="MF_00643">
    <property type="entry name" value="PSII_PsbF"/>
    <property type="match status" value="1"/>
</dbReference>
<keyword evidence="11" id="KW-1185">Reference proteome</keyword>
<feature type="signal peptide" evidence="6">
    <location>
        <begin position="1"/>
        <end position="24"/>
    </location>
</feature>
<evidence type="ECO:0000256" key="5">
    <source>
        <dbReference type="SAM" id="Phobius"/>
    </source>
</evidence>
<evidence type="ECO:0000313" key="10">
    <source>
        <dbReference type="EMBL" id="CAL4768614.1"/>
    </source>
</evidence>
<protein>
    <submittedName>
        <fullName evidence="10">Cytochrome b559 subunit beta</fullName>
    </submittedName>
</protein>
<dbReference type="NCBIfam" id="TIGR01333">
    <property type="entry name" value="cyt_b559_beta"/>
    <property type="match status" value="1"/>
</dbReference>
<dbReference type="InterPro" id="IPR013081">
    <property type="entry name" value="PSII_cyt_b559_N"/>
</dbReference>
<dbReference type="GO" id="GO:0009539">
    <property type="term" value="C:photosystem II reaction center"/>
    <property type="evidence" value="ECO:0007669"/>
    <property type="project" value="InterPro"/>
</dbReference>
<comment type="subcellular location">
    <subcellularLocation>
        <location evidence="1">Membrane</location>
    </subcellularLocation>
</comment>
<evidence type="ECO:0000313" key="8">
    <source>
        <dbReference type="EMBL" id="CAI3981302.1"/>
    </source>
</evidence>
<reference evidence="8" key="1">
    <citation type="submission" date="2022-10" db="EMBL/GenBank/DDBJ databases">
        <authorList>
            <person name="Chen Y."/>
            <person name="Dougan E. K."/>
            <person name="Chan C."/>
            <person name="Rhodes N."/>
            <person name="Thang M."/>
        </authorList>
    </citation>
    <scope>NUCLEOTIDE SEQUENCE</scope>
</reference>
<dbReference type="OrthoDB" id="433159at2759"/>
<feature type="transmembrane region" description="Helical" evidence="5">
    <location>
        <begin position="95"/>
        <end position="121"/>
    </location>
</feature>
<dbReference type="GO" id="GO:0020037">
    <property type="term" value="F:heme binding"/>
    <property type="evidence" value="ECO:0007669"/>
    <property type="project" value="InterPro"/>
</dbReference>
<reference evidence="9" key="2">
    <citation type="submission" date="2024-04" db="EMBL/GenBank/DDBJ databases">
        <authorList>
            <person name="Chen Y."/>
            <person name="Shah S."/>
            <person name="Dougan E. K."/>
            <person name="Thang M."/>
            <person name="Chan C."/>
        </authorList>
    </citation>
    <scope>NUCLEOTIDE SEQUENCE [LARGE SCALE GENOMIC DNA]</scope>
</reference>
<evidence type="ECO:0000256" key="6">
    <source>
        <dbReference type="SAM" id="SignalP"/>
    </source>
</evidence>
<dbReference type="Proteomes" id="UP001152797">
    <property type="component" value="Unassembled WGS sequence"/>
</dbReference>
<evidence type="ECO:0000313" key="9">
    <source>
        <dbReference type="EMBL" id="CAL1134677.1"/>
    </source>
</evidence>
<keyword evidence="4 5" id="KW-0472">Membrane</keyword>
<dbReference type="EMBL" id="CAMXCT020000623">
    <property type="protein sequence ID" value="CAL1134677.1"/>
    <property type="molecule type" value="Genomic_DNA"/>
</dbReference>
<dbReference type="GO" id="GO:0009767">
    <property type="term" value="P:photosynthetic electron transport chain"/>
    <property type="evidence" value="ECO:0007669"/>
    <property type="project" value="InterPro"/>
</dbReference>
<feature type="transmembrane region" description="Helical" evidence="5">
    <location>
        <begin position="54"/>
        <end position="74"/>
    </location>
</feature>
<dbReference type="AlphaFoldDB" id="A0A9P1BX21"/>
<name>A0A9P1BX21_9DINO</name>
<keyword evidence="3 5" id="KW-1133">Transmembrane helix</keyword>
<organism evidence="8">
    <name type="scientific">Cladocopium goreaui</name>
    <dbReference type="NCBI Taxonomy" id="2562237"/>
    <lineage>
        <taxon>Eukaryota</taxon>
        <taxon>Sar</taxon>
        <taxon>Alveolata</taxon>
        <taxon>Dinophyceae</taxon>
        <taxon>Suessiales</taxon>
        <taxon>Symbiodiniaceae</taxon>
        <taxon>Cladocopium</taxon>
    </lineage>
</organism>
<evidence type="ECO:0000259" key="7">
    <source>
        <dbReference type="Pfam" id="PF00283"/>
    </source>
</evidence>
<evidence type="ECO:0000313" key="11">
    <source>
        <dbReference type="Proteomes" id="UP001152797"/>
    </source>
</evidence>
<evidence type="ECO:0000256" key="1">
    <source>
        <dbReference type="ARBA" id="ARBA00004370"/>
    </source>
</evidence>
<gene>
    <name evidence="8" type="ORF">C1SCF055_LOCUS9105</name>
</gene>
<proteinExistence type="inferred from homology"/>
<feature type="chain" id="PRO_5043269870" evidence="6">
    <location>
        <begin position="25"/>
        <end position="129"/>
    </location>
</feature>
<dbReference type="Pfam" id="PF00283">
    <property type="entry name" value="Cytochrom_B559"/>
    <property type="match status" value="1"/>
</dbReference>
<dbReference type="InterPro" id="IPR006241">
    <property type="entry name" value="PSII_cyt_b559_bsu"/>
</dbReference>
<accession>A0A9P1BX21</accession>
<dbReference type="SUPFAM" id="SSF161045">
    <property type="entry name" value="Cytochrome b559 subunits"/>
    <property type="match status" value="1"/>
</dbReference>
<sequence length="129" mass="13969">MALREWRAFSHVVSFLALCSSVVAFVPRVHTSTKYQAAVSVPGAAEMPEEASSWSPLFAGASVGYAVAAVSTVLRQGRVARKAEQQTPAVARTPVAYPIFTFRWLAVHALVVPTVFFLGAISSMQFIQR</sequence>